<dbReference type="PANTHER" id="PTHR42089">
    <property type="entry name" value="YALI0F09427P"/>
    <property type="match status" value="1"/>
</dbReference>
<sequence>MPSTLPPSILNPPPSDPSAAASASASASPASQPKARYVVSNAGHAAHPDDIVATCREMHKHLDAMRADAERDLAALREGARQRELAEKRRIAPGWLDSELRVLEPQRNDGAAAAEEGEGDGEEKKMAAEGAVGGEGGEELDRAFGSMRVG</sequence>
<comment type="caution">
    <text evidence="2">The sequence shown here is derived from an EMBL/GenBank/DDBJ whole genome shotgun (WGS) entry which is preliminary data.</text>
</comment>
<dbReference type="PANTHER" id="PTHR42089:SF1">
    <property type="entry name" value="YALI0F09427P"/>
    <property type="match status" value="1"/>
</dbReference>
<evidence type="ECO:0000313" key="3">
    <source>
        <dbReference type="Proteomes" id="UP001187682"/>
    </source>
</evidence>
<name>A0AAE8MW13_9PEZI</name>
<evidence type="ECO:0000256" key="1">
    <source>
        <dbReference type="SAM" id="MobiDB-lite"/>
    </source>
</evidence>
<gene>
    <name evidence="2" type="ORF">DNG_03490</name>
</gene>
<feature type="region of interest" description="Disordered" evidence="1">
    <location>
        <begin position="105"/>
        <end position="150"/>
    </location>
</feature>
<accession>A0AAE8MW13</accession>
<proteinExistence type="predicted"/>
<organism evidence="2 3">
    <name type="scientific">Cephalotrichum gorgonifer</name>
    <dbReference type="NCBI Taxonomy" id="2041049"/>
    <lineage>
        <taxon>Eukaryota</taxon>
        <taxon>Fungi</taxon>
        <taxon>Dikarya</taxon>
        <taxon>Ascomycota</taxon>
        <taxon>Pezizomycotina</taxon>
        <taxon>Sordariomycetes</taxon>
        <taxon>Hypocreomycetidae</taxon>
        <taxon>Microascales</taxon>
        <taxon>Microascaceae</taxon>
        <taxon>Cephalotrichum</taxon>
    </lineage>
</organism>
<dbReference type="AlphaFoldDB" id="A0AAE8MW13"/>
<dbReference type="EMBL" id="ONZQ02000004">
    <property type="protein sequence ID" value="SPO00742.1"/>
    <property type="molecule type" value="Genomic_DNA"/>
</dbReference>
<reference evidence="2" key="1">
    <citation type="submission" date="2018-03" db="EMBL/GenBank/DDBJ databases">
        <authorList>
            <person name="Guldener U."/>
        </authorList>
    </citation>
    <scope>NUCLEOTIDE SEQUENCE</scope>
</reference>
<feature type="region of interest" description="Disordered" evidence="1">
    <location>
        <begin position="1"/>
        <end position="46"/>
    </location>
</feature>
<evidence type="ECO:0000313" key="2">
    <source>
        <dbReference type="EMBL" id="SPO00742.1"/>
    </source>
</evidence>
<keyword evidence="3" id="KW-1185">Reference proteome</keyword>
<protein>
    <submittedName>
        <fullName evidence="2">Uncharacterized protein</fullName>
    </submittedName>
</protein>
<dbReference type="Proteomes" id="UP001187682">
    <property type="component" value="Unassembled WGS sequence"/>
</dbReference>
<feature type="compositionally biased region" description="Low complexity" evidence="1">
    <location>
        <begin position="17"/>
        <end position="31"/>
    </location>
</feature>